<gene>
    <name evidence="1" type="ORF">QAD02_009011</name>
</gene>
<evidence type="ECO:0000313" key="1">
    <source>
        <dbReference type="EMBL" id="KAJ8667349.1"/>
    </source>
</evidence>
<comment type="caution">
    <text evidence="1">The sequence shown here is derived from an EMBL/GenBank/DDBJ whole genome shotgun (WGS) entry which is preliminary data.</text>
</comment>
<sequence>MNELARHRNPSAGLSRGFSPVFPIMMSQCTQKEYHNFVRILEYVHSGVKSALARFLIRSVTSAGNRKMPLAQVIGDTLVIDNFTYERCDSSHSIKRSSDDEDDMRTYWRCRSRNEQGKKCRAGAITDGIIRMGMPINAKQISRGSGHNHLPPSQPHNKAAQNLIGTSPTSPEVTRESSPKSSSFSNDADEVQNTAEASPLQLEKLISASADSVEVQDVLESTASSIYSADELHPEVEIQDELQHQLFRPNANSQEKDTIEFIEDIKVQQACAQGDDRHISGEVMEMHLTQQRSSLLVNEMLSVELKEEHPTPVSSPTVLQQENPLRIRIQGLTMNPSSLMTTTLGTSQQQNYMPTSRSTSHQYSTQPTSNQQPSVPFDFTKAVKSSKRQISYGGFAKDAHRYHRFLVELTRNPLFLKENIMKALGVVYRTKFAVMAAYVTILENKDRIMNDLDALMNDPNVTIYSLHGQSNSSMRSNPLMKDILDSDKILTCLKSSSKRGVPCDDEASCDCVKHCSRPAKRSKHCSRPAKRSRGMEQNGIIPPVPSAIPMESFMPVKRFVPYVDLENGYETLLDLSNGVKFENDQILSRGDLTYLNIQPGTAKHSEDFNHTLTAAYNQLCNRFIDYNSNSMSSPYPLELPAACNNNASPYDQLVGHNTQPTSRPNSRDDARGSCTPNVQHQILCFVQKCDRASEPRASNMQSPTQGHAIFNRMQQRNQISVYDFNG</sequence>
<keyword evidence="2" id="KW-1185">Reference proteome</keyword>
<organism evidence="1 2">
    <name type="scientific">Eretmocerus hayati</name>
    <dbReference type="NCBI Taxonomy" id="131215"/>
    <lineage>
        <taxon>Eukaryota</taxon>
        <taxon>Metazoa</taxon>
        <taxon>Ecdysozoa</taxon>
        <taxon>Arthropoda</taxon>
        <taxon>Hexapoda</taxon>
        <taxon>Insecta</taxon>
        <taxon>Pterygota</taxon>
        <taxon>Neoptera</taxon>
        <taxon>Endopterygota</taxon>
        <taxon>Hymenoptera</taxon>
        <taxon>Apocrita</taxon>
        <taxon>Proctotrupomorpha</taxon>
        <taxon>Chalcidoidea</taxon>
        <taxon>Aphelinidae</taxon>
        <taxon>Aphelininae</taxon>
        <taxon>Eretmocerus</taxon>
    </lineage>
</organism>
<dbReference type="Proteomes" id="UP001239111">
    <property type="component" value="Chromosome 4"/>
</dbReference>
<dbReference type="EMBL" id="CM056744">
    <property type="protein sequence ID" value="KAJ8667349.1"/>
    <property type="molecule type" value="Genomic_DNA"/>
</dbReference>
<reference evidence="1" key="1">
    <citation type="submission" date="2023-04" db="EMBL/GenBank/DDBJ databases">
        <title>A chromosome-level genome assembly of the parasitoid wasp Eretmocerus hayati.</title>
        <authorList>
            <person name="Zhong Y."/>
            <person name="Liu S."/>
            <person name="Liu Y."/>
        </authorList>
    </citation>
    <scope>NUCLEOTIDE SEQUENCE</scope>
    <source>
        <strain evidence="1">ZJU_SS_LIU_2023</strain>
    </source>
</reference>
<name>A0ACC2N8G6_9HYME</name>
<evidence type="ECO:0000313" key="2">
    <source>
        <dbReference type="Proteomes" id="UP001239111"/>
    </source>
</evidence>
<accession>A0ACC2N8G6</accession>
<proteinExistence type="predicted"/>
<protein>
    <submittedName>
        <fullName evidence="1">Uncharacterized protein</fullName>
    </submittedName>
</protein>